<dbReference type="Pfam" id="PF13516">
    <property type="entry name" value="LRR_6"/>
    <property type="match status" value="13"/>
</dbReference>
<dbReference type="PROSITE" id="PS00108">
    <property type="entry name" value="PROTEIN_KINASE_ST"/>
    <property type="match status" value="2"/>
</dbReference>
<dbReference type="GO" id="GO:0005096">
    <property type="term" value="F:GTPase activator activity"/>
    <property type="evidence" value="ECO:0007669"/>
    <property type="project" value="UniProtKB-KW"/>
</dbReference>
<keyword evidence="5" id="KW-0808">Transferase</keyword>
<dbReference type="KEGG" id="tet:TTHERM_00360330"/>
<dbReference type="InterPro" id="IPR032675">
    <property type="entry name" value="LRR_dom_sf"/>
</dbReference>
<dbReference type="CDD" id="cd00180">
    <property type="entry name" value="PKc"/>
    <property type="match status" value="1"/>
</dbReference>
<dbReference type="SUPFAM" id="SSF52047">
    <property type="entry name" value="RNI-like"/>
    <property type="match status" value="4"/>
</dbReference>
<dbReference type="PANTHER" id="PTHR24113">
    <property type="entry name" value="RAN GTPASE-ACTIVATING PROTEIN 1"/>
    <property type="match status" value="1"/>
</dbReference>
<gene>
    <name evidence="5" type="ORF">TTHERM_00360330</name>
</gene>
<feature type="domain" description="Protein kinase" evidence="4">
    <location>
        <begin position="407"/>
        <end position="679"/>
    </location>
</feature>
<dbReference type="GO" id="GO:0031267">
    <property type="term" value="F:small GTPase binding"/>
    <property type="evidence" value="ECO:0007669"/>
    <property type="project" value="TreeGrafter"/>
</dbReference>
<dbReference type="SMART" id="SM00220">
    <property type="entry name" value="S_TKc"/>
    <property type="match status" value="2"/>
</dbReference>
<organism evidence="5 6">
    <name type="scientific">Tetrahymena thermophila (strain SB210)</name>
    <dbReference type="NCBI Taxonomy" id="312017"/>
    <lineage>
        <taxon>Eukaryota</taxon>
        <taxon>Sar</taxon>
        <taxon>Alveolata</taxon>
        <taxon>Ciliophora</taxon>
        <taxon>Intramacronucleata</taxon>
        <taxon>Oligohymenophorea</taxon>
        <taxon>Hymenostomatida</taxon>
        <taxon>Tetrahymenina</taxon>
        <taxon>Tetrahymenidae</taxon>
        <taxon>Tetrahymena</taxon>
    </lineage>
</organism>
<dbReference type="SMART" id="SM00368">
    <property type="entry name" value="LRR_RI"/>
    <property type="match status" value="27"/>
</dbReference>
<dbReference type="InterPro" id="IPR000719">
    <property type="entry name" value="Prot_kinase_dom"/>
</dbReference>
<reference evidence="6" key="1">
    <citation type="journal article" date="2006" name="PLoS Biol.">
        <title>Macronuclear genome sequence of the ciliate Tetrahymena thermophila, a model eukaryote.</title>
        <authorList>
            <person name="Eisen J.A."/>
            <person name="Coyne R.S."/>
            <person name="Wu M."/>
            <person name="Wu D."/>
            <person name="Thiagarajan M."/>
            <person name="Wortman J.R."/>
            <person name="Badger J.H."/>
            <person name="Ren Q."/>
            <person name="Amedeo P."/>
            <person name="Jones K.M."/>
            <person name="Tallon L.J."/>
            <person name="Delcher A.L."/>
            <person name="Salzberg S.L."/>
            <person name="Silva J.C."/>
            <person name="Haas B.J."/>
            <person name="Majoros W.H."/>
            <person name="Farzad M."/>
            <person name="Carlton J.M."/>
            <person name="Smith R.K. Jr."/>
            <person name="Garg J."/>
            <person name="Pearlman R.E."/>
            <person name="Karrer K.M."/>
            <person name="Sun L."/>
            <person name="Manning G."/>
            <person name="Elde N.C."/>
            <person name="Turkewitz A.P."/>
            <person name="Asai D.J."/>
            <person name="Wilkes D.E."/>
            <person name="Wang Y."/>
            <person name="Cai H."/>
            <person name="Collins K."/>
            <person name="Stewart B.A."/>
            <person name="Lee S.R."/>
            <person name="Wilamowska K."/>
            <person name="Weinberg Z."/>
            <person name="Ruzzo W.L."/>
            <person name="Wloga D."/>
            <person name="Gaertig J."/>
            <person name="Frankel J."/>
            <person name="Tsao C.-C."/>
            <person name="Gorovsky M.A."/>
            <person name="Keeling P.J."/>
            <person name="Waller R.F."/>
            <person name="Patron N.J."/>
            <person name="Cherry J.M."/>
            <person name="Stover N.A."/>
            <person name="Krieger C.J."/>
            <person name="del Toro C."/>
            <person name="Ryder H.F."/>
            <person name="Williamson S.C."/>
            <person name="Barbeau R.A."/>
            <person name="Hamilton E.P."/>
            <person name="Orias E."/>
        </authorList>
    </citation>
    <scope>NUCLEOTIDE SEQUENCE [LARGE SCALE GENOMIC DNA]</scope>
    <source>
        <strain evidence="6">SB210</strain>
    </source>
</reference>
<keyword evidence="6" id="KW-1185">Reference proteome</keyword>
<dbReference type="OrthoDB" id="354678at2759"/>
<dbReference type="RefSeq" id="XP_001007342.4">
    <property type="nucleotide sequence ID" value="XM_001007342.4"/>
</dbReference>
<dbReference type="InterPro" id="IPR011009">
    <property type="entry name" value="Kinase-like_dom_sf"/>
</dbReference>
<evidence type="ECO:0000259" key="4">
    <source>
        <dbReference type="PROSITE" id="PS50011"/>
    </source>
</evidence>
<evidence type="ECO:0000313" key="6">
    <source>
        <dbReference type="Proteomes" id="UP000009168"/>
    </source>
</evidence>
<evidence type="ECO:0000256" key="1">
    <source>
        <dbReference type="ARBA" id="ARBA00022468"/>
    </source>
</evidence>
<dbReference type="PANTHER" id="PTHR24113:SF12">
    <property type="entry name" value="RAN GTPASE-ACTIVATING PROTEIN 1"/>
    <property type="match status" value="1"/>
</dbReference>
<dbReference type="InterPro" id="IPR027038">
    <property type="entry name" value="RanGap"/>
</dbReference>
<sequence length="1582" mass="174959">MSKAFQIQLVKTISEKVSKDCQIQKSSLKEIIKFMFNQKNYFSNFEYLNNGAYAVVLRAYNTKKNRTVALKFLTYTNKEDKNGIESLKKEYEMLQKFSQSDFLVNVYECFYLMEENVEEDEDGNKKVVLTDEKSFFVMEMELCQQNLKQLFDFLRSTQLPSKEIKEIIAIQMLEGLNNLHVKNIMHRDIKPHNFLVCPSQTYGFTIKLCDLGFASAVTKSKSHYISKKRTDAYFAPEVEKGQSRIQSDLFSLGLVLLELDNLKVLNENWIDYFTKGEIYQGKSIASNYQIDRNSNIYKIAQICLKPNYLERTTSGDLLSELIKLHGQPLKFTLTSMILEEQIPQQAQQIFNSINELQKNQTQFEEQAQMLLYNTDSKIMKKDTQKQFTKVEILSKLLKSLYDDKKYVNNFQILSFGSFGMVLSTKKVNLNNKEIVLKIQKIVNEQEIQNEIRIMQQLKTPLVVQLYDNYVIEKVTAPEKYVVFELEKCSCSLQDYLERQTKEGEFSDEEKLNIALQIIDSVNYIHCFNIIHRDIKPDNFLVCLEGNQLQIKLCDFGLSAQLGKDSEQIESLDIIGNQAYTAPEILTKEDDQYKIYSKKSDSYSVGLLLTLLDNYLILKEIVGATFINMTLEQYDEPFKKQNINIKQNTEIFKFIKLLVVWERVRRASLSIIVEQNSKKFKSNQSEMKQIISQHSLDSKQNAETVNIGSTAPLISQNQIPIQDIKQIKIESMKDLYKITEFHYVEIYLSSNKISDEGAKDLGTGIAQCKNITTLTLNLHSNNIGAYGAKDLGTGIAQCKNITTLTLELFSNNIGAYGAKDLGTGIAQCKNIITLTLNLHSNNIGAYGAKDLGTGIAQCKNIITLTLNLHSNNIGAYGAKDLGTGIAQCKNITTLTLNLGSNNIGAYGAKDLGTGIAQCKNITILTLNLHSNNIGAYGAKDLGTGIAQCKNITILTLNLHSNNIDAYGAKDLGTGIAQCKNITTLTLNLHSNNIGAYGAKDLGTGIAQCKNITTLTLNLHSNNIGAFGAINLGTGIAQCNNITTLTLNLHSNKISDEGAKDLGTGIDQCKNITTLTLNLHSNNIGAYGAKQLGTRIAQCKKITTLTLKLRSNKIGDEGTKYLGTGIAQCKNITTLTLELFWNKIGDEGAKHLGTGIDQCKNITTLTLNLHSNKISDEGAKYLGTGIAQCNKITTLTLNLQQNQIGAYGAKDLVTGIAQCKNITTLTLELLENKIGDEGAKVLGTAIAQYKNITTLTLNLHSNNIGEYGAINLGTGIAQCKNIITLTLNLQENKIGDEGAKDLGTGIGQCKNITTLTLELLENKIGDEGAKVLGTGIGYCMNITTLMLNLHSNNIGAYGAIYLGTGIAQCRNITTLRLNLQENKIGDEGAKVLGRAIAQYKNIITLTLNLNSNNIGAYGTKDLGTGIAQCKNITTLTLNLGLNNIGDEGGKDLGTGIAHCRNITTLTLNLGWNKIGAYGAIYLGTEIAQCKNIATLTLELFSNKIGDEGAKYLGTEIAQCKNIITLTLNLHSNIIGDEGAKDLGTGIAYCKNITTLTLELQQKFNLLINKLMCACHVNYRNILSF</sequence>
<dbReference type="Pfam" id="PF00069">
    <property type="entry name" value="Pkinase"/>
    <property type="match status" value="2"/>
</dbReference>
<dbReference type="GO" id="GO:0048471">
    <property type="term" value="C:perinuclear region of cytoplasm"/>
    <property type="evidence" value="ECO:0007669"/>
    <property type="project" value="TreeGrafter"/>
</dbReference>
<keyword evidence="1" id="KW-0343">GTPase activation</keyword>
<name>Q22PL2_TETTS</name>
<dbReference type="HOGENOM" id="CLU_005751_0_0_1"/>
<dbReference type="GO" id="GO:0006913">
    <property type="term" value="P:nucleocytoplasmic transport"/>
    <property type="evidence" value="ECO:0007669"/>
    <property type="project" value="TreeGrafter"/>
</dbReference>
<dbReference type="GO" id="GO:0005524">
    <property type="term" value="F:ATP binding"/>
    <property type="evidence" value="ECO:0007669"/>
    <property type="project" value="InterPro"/>
</dbReference>
<dbReference type="SUPFAM" id="SSF56112">
    <property type="entry name" value="Protein kinase-like (PK-like)"/>
    <property type="match status" value="2"/>
</dbReference>
<dbReference type="GO" id="GO:0005829">
    <property type="term" value="C:cytosol"/>
    <property type="evidence" value="ECO:0007669"/>
    <property type="project" value="TreeGrafter"/>
</dbReference>
<protein>
    <submittedName>
        <fullName evidence="5">Kinase domain protein</fullName>
    </submittedName>
</protein>
<dbReference type="PROSITE" id="PS50011">
    <property type="entry name" value="PROTEIN_KINASE_DOM"/>
    <property type="match status" value="2"/>
</dbReference>
<dbReference type="GO" id="GO:0004672">
    <property type="term" value="F:protein kinase activity"/>
    <property type="evidence" value="ECO:0007669"/>
    <property type="project" value="InterPro"/>
</dbReference>
<dbReference type="GeneID" id="7832723"/>
<evidence type="ECO:0000256" key="3">
    <source>
        <dbReference type="ARBA" id="ARBA00022737"/>
    </source>
</evidence>
<evidence type="ECO:0000256" key="2">
    <source>
        <dbReference type="ARBA" id="ARBA00022614"/>
    </source>
</evidence>
<feature type="domain" description="Protein kinase" evidence="4">
    <location>
        <begin position="42"/>
        <end position="324"/>
    </location>
</feature>
<keyword evidence="3" id="KW-0677">Repeat</keyword>
<evidence type="ECO:0000313" key="5">
    <source>
        <dbReference type="EMBL" id="EAR87097.4"/>
    </source>
</evidence>
<accession>Q22PL2</accession>
<keyword evidence="5" id="KW-0418">Kinase</keyword>
<dbReference type="InParanoid" id="Q22PL2"/>
<proteinExistence type="predicted"/>
<dbReference type="Proteomes" id="UP000009168">
    <property type="component" value="Unassembled WGS sequence"/>
</dbReference>
<dbReference type="InterPro" id="IPR008271">
    <property type="entry name" value="Ser/Thr_kinase_AS"/>
</dbReference>
<dbReference type="Gene3D" id="3.80.10.10">
    <property type="entry name" value="Ribonuclease Inhibitor"/>
    <property type="match status" value="8"/>
</dbReference>
<dbReference type="Gene3D" id="1.10.510.10">
    <property type="entry name" value="Transferase(Phosphotransferase) domain 1"/>
    <property type="match status" value="2"/>
</dbReference>
<dbReference type="GO" id="GO:0005634">
    <property type="term" value="C:nucleus"/>
    <property type="evidence" value="ECO:0007669"/>
    <property type="project" value="TreeGrafter"/>
</dbReference>
<keyword evidence="2" id="KW-0433">Leucine-rich repeat</keyword>
<dbReference type="InterPro" id="IPR001611">
    <property type="entry name" value="Leu-rich_rpt"/>
</dbReference>
<dbReference type="EMBL" id="GG662855">
    <property type="protein sequence ID" value="EAR87097.4"/>
    <property type="molecule type" value="Genomic_DNA"/>
</dbReference>